<sequence>MMRLSSYNGNPFIGVYCVANEEISLVPLDCQDSLVDDIQACLEVDVIRTSLASSTILGTLMAMNSYGAVTSDMASLSELRPLRGKLRFRRIKDRVNAFGNNILVNDNAALVNPDLDNASIKTIADTLNVEVVKGSVAGYNTVGSVCAVTNKGLLCHPLATKEEQDMLKSLFKVPVAVGTLNYGSRTVGAGILVNTKGAAVGSKTTPIEMGRVEDALYL</sequence>
<dbReference type="HAMAP" id="MF_00032">
    <property type="entry name" value="eIF_6"/>
    <property type="match status" value="1"/>
</dbReference>
<dbReference type="EMBL" id="LVVT01000023">
    <property type="protein sequence ID" value="TQS81386.1"/>
    <property type="molecule type" value="Genomic_DNA"/>
</dbReference>
<dbReference type="AlphaFoldDB" id="A0A8J8PCX7"/>
<keyword evidence="2 3" id="KW-0648">Protein biosynthesis</keyword>
<dbReference type="PANTHER" id="PTHR10784">
    <property type="entry name" value="TRANSLATION INITIATION FACTOR 6"/>
    <property type="match status" value="1"/>
</dbReference>
<dbReference type="Proteomes" id="UP000752814">
    <property type="component" value="Unassembled WGS sequence"/>
</dbReference>
<dbReference type="SMART" id="SM00654">
    <property type="entry name" value="eIF6"/>
    <property type="match status" value="1"/>
</dbReference>
<dbReference type="PIRSF" id="PIRSF006413">
    <property type="entry name" value="IF-6"/>
    <property type="match status" value="1"/>
</dbReference>
<evidence type="ECO:0000256" key="3">
    <source>
        <dbReference type="HAMAP-Rule" id="MF_00032"/>
    </source>
</evidence>
<comment type="similarity">
    <text evidence="3">Belongs to the eIF-6 family.</text>
</comment>
<dbReference type="InterPro" id="IPR002769">
    <property type="entry name" value="eIF6"/>
</dbReference>
<dbReference type="GeneID" id="41323535"/>
<dbReference type="GO" id="GO:0003743">
    <property type="term" value="F:translation initiation factor activity"/>
    <property type="evidence" value="ECO:0007669"/>
    <property type="project" value="UniProtKB-UniRule"/>
</dbReference>
<gene>
    <name evidence="3" type="primary">eif6</name>
    <name evidence="4" type="ORF">A3207_08535</name>
</gene>
<evidence type="ECO:0000313" key="4">
    <source>
        <dbReference type="EMBL" id="TQS81386.1"/>
    </source>
</evidence>
<dbReference type="OMA" id="WCAFCGM"/>
<proteinExistence type="inferred from homology"/>
<keyword evidence="1 3" id="KW-0396">Initiation factor</keyword>
<evidence type="ECO:0000313" key="5">
    <source>
        <dbReference type="Proteomes" id="UP000752814"/>
    </source>
</evidence>
<dbReference type="GO" id="GO:0043022">
    <property type="term" value="F:ribosome binding"/>
    <property type="evidence" value="ECO:0007669"/>
    <property type="project" value="InterPro"/>
</dbReference>
<protein>
    <recommendedName>
        <fullName evidence="3">Translation initiation factor 6</fullName>
        <shortName evidence="3">aIF-6</shortName>
    </recommendedName>
</protein>
<dbReference type="SUPFAM" id="SSF55909">
    <property type="entry name" value="Pentein"/>
    <property type="match status" value="1"/>
</dbReference>
<reference evidence="4" key="1">
    <citation type="submission" date="2016-03" db="EMBL/GenBank/DDBJ databases">
        <authorList>
            <person name="Borrel G."/>
            <person name="Mccann A."/>
            <person name="O'Toole P.W."/>
        </authorList>
    </citation>
    <scope>NUCLEOTIDE SEQUENCE</scope>
    <source>
        <strain evidence="4">183</strain>
    </source>
</reference>
<comment type="function">
    <text evidence="3">Binds to the 50S ribosomal subunit and prevents its association with the 30S ribosomal subunit to form the 70S initiation complex.</text>
</comment>
<dbReference type="Pfam" id="PF01912">
    <property type="entry name" value="eIF-6"/>
    <property type="match status" value="1"/>
</dbReference>
<evidence type="ECO:0000256" key="1">
    <source>
        <dbReference type="ARBA" id="ARBA00022540"/>
    </source>
</evidence>
<accession>A0A8J8PCX7</accession>
<dbReference type="GO" id="GO:0042256">
    <property type="term" value="P:cytosolic ribosome assembly"/>
    <property type="evidence" value="ECO:0007669"/>
    <property type="project" value="InterPro"/>
</dbReference>
<name>A0A8J8PCX7_9ARCH</name>
<dbReference type="RefSeq" id="WP_020449003.1">
    <property type="nucleotide sequence ID" value="NZ_CAYAYA010000025.1"/>
</dbReference>
<organism evidence="4 5">
    <name type="scientific">Candidatus Methanomassiliicoccus intestinalis</name>
    <dbReference type="NCBI Taxonomy" id="1406512"/>
    <lineage>
        <taxon>Archaea</taxon>
        <taxon>Methanobacteriati</taxon>
        <taxon>Thermoplasmatota</taxon>
        <taxon>Thermoplasmata</taxon>
        <taxon>Methanomassiliicoccales</taxon>
        <taxon>Methanomassiliicoccaceae</taxon>
        <taxon>Methanomassiliicoccus</taxon>
    </lineage>
</organism>
<evidence type="ECO:0000256" key="2">
    <source>
        <dbReference type="ARBA" id="ARBA00022917"/>
    </source>
</evidence>
<dbReference type="NCBIfam" id="TIGR00323">
    <property type="entry name" value="eIF-6"/>
    <property type="match status" value="1"/>
</dbReference>
<dbReference type="Gene3D" id="3.75.10.10">
    <property type="entry name" value="L-arginine/glycine Amidinotransferase, Chain A"/>
    <property type="match status" value="1"/>
</dbReference>
<comment type="caution">
    <text evidence="4">The sequence shown here is derived from an EMBL/GenBank/DDBJ whole genome shotgun (WGS) entry which is preliminary data.</text>
</comment>